<comment type="caution">
    <text evidence="2">The sequence shown here is derived from an EMBL/GenBank/DDBJ whole genome shotgun (WGS) entry which is preliminary data.</text>
</comment>
<sequence length="153" mass="16446">MYGFEPIPLTDAEKADPNRKKKPPPPITGTAEGFSMSGNAATAARSAEVSGQTGELFSNRSNERHPDLEALTMQAPAQLPADISNPMRLAPKKEWTKEQRDEFQRLSQGQAVFTTACTPAIMNQLSAAGMQLNCQGMAPVDRGYCVGDECSGD</sequence>
<organism evidence="2 3">
    <name type="scientific">Noviherbaspirillum galbum</name>
    <dbReference type="NCBI Taxonomy" id="2709383"/>
    <lineage>
        <taxon>Bacteria</taxon>
        <taxon>Pseudomonadati</taxon>
        <taxon>Pseudomonadota</taxon>
        <taxon>Betaproteobacteria</taxon>
        <taxon>Burkholderiales</taxon>
        <taxon>Oxalobacteraceae</taxon>
        <taxon>Noviherbaspirillum</taxon>
    </lineage>
</organism>
<dbReference type="AlphaFoldDB" id="A0A6B3SVG9"/>
<gene>
    <name evidence="2" type="ORF">G3574_20095</name>
</gene>
<dbReference type="Proteomes" id="UP000482155">
    <property type="component" value="Unassembled WGS sequence"/>
</dbReference>
<dbReference type="RefSeq" id="WP_163967207.1">
    <property type="nucleotide sequence ID" value="NZ_JAAIVB010000069.1"/>
</dbReference>
<protein>
    <submittedName>
        <fullName evidence="2">Uncharacterized protein</fullName>
    </submittedName>
</protein>
<dbReference type="EMBL" id="JAAIVB010000069">
    <property type="protein sequence ID" value="NEX63385.1"/>
    <property type="molecule type" value="Genomic_DNA"/>
</dbReference>
<accession>A0A6B3SVG9</accession>
<name>A0A6B3SVG9_9BURK</name>
<evidence type="ECO:0000256" key="1">
    <source>
        <dbReference type="SAM" id="MobiDB-lite"/>
    </source>
</evidence>
<feature type="compositionally biased region" description="Polar residues" evidence="1">
    <location>
        <begin position="49"/>
        <end position="60"/>
    </location>
</feature>
<evidence type="ECO:0000313" key="3">
    <source>
        <dbReference type="Proteomes" id="UP000482155"/>
    </source>
</evidence>
<evidence type="ECO:0000313" key="2">
    <source>
        <dbReference type="EMBL" id="NEX63385.1"/>
    </source>
</evidence>
<proteinExistence type="predicted"/>
<keyword evidence="3" id="KW-1185">Reference proteome</keyword>
<reference evidence="2 3" key="1">
    <citation type="submission" date="2020-02" db="EMBL/GenBank/DDBJ databases">
        <authorList>
            <person name="Kim M.K."/>
        </authorList>
    </citation>
    <scope>NUCLEOTIDE SEQUENCE [LARGE SCALE GENOMIC DNA]</scope>
    <source>
        <strain evidence="2 3">17J57-3</strain>
    </source>
</reference>
<feature type="region of interest" description="Disordered" evidence="1">
    <location>
        <begin position="1"/>
        <end position="64"/>
    </location>
</feature>